<reference evidence="1" key="1">
    <citation type="submission" date="2021-02" db="EMBL/GenBank/DDBJ databases">
        <authorList>
            <person name="Nowell W R."/>
        </authorList>
    </citation>
    <scope>NUCLEOTIDE SEQUENCE</scope>
</reference>
<sequence>MVQFEIIDVSVVIIKDSYRLANIIRESDKVNGELRQAVMHKANELNIVCTILEHLRTFAHRVTVADEAFIIANINSITPIIENTRKTLQDVDRDRNLFGRLLMKDDEHRQSFREISSHLHELCALLQRSVSAVTKTVVPDHL</sequence>
<dbReference type="EMBL" id="CAJNXB010000769">
    <property type="protein sequence ID" value="CAF3094516.1"/>
    <property type="molecule type" value="Genomic_DNA"/>
</dbReference>
<protein>
    <submittedName>
        <fullName evidence="1">Uncharacterized protein</fullName>
    </submittedName>
</protein>
<dbReference type="AlphaFoldDB" id="A0A817N8M4"/>
<gene>
    <name evidence="1" type="ORF">TIS948_LOCUS6608</name>
</gene>
<name>A0A817N8M4_9BILA</name>
<accession>A0A817N8M4</accession>
<proteinExistence type="predicted"/>
<comment type="caution">
    <text evidence="1">The sequence shown here is derived from an EMBL/GenBank/DDBJ whole genome shotgun (WGS) entry which is preliminary data.</text>
</comment>
<dbReference type="OrthoDB" id="10366962at2759"/>
<evidence type="ECO:0000313" key="2">
    <source>
        <dbReference type="Proteomes" id="UP000663825"/>
    </source>
</evidence>
<dbReference type="Proteomes" id="UP000663825">
    <property type="component" value="Unassembled WGS sequence"/>
</dbReference>
<evidence type="ECO:0000313" key="1">
    <source>
        <dbReference type="EMBL" id="CAF3094516.1"/>
    </source>
</evidence>
<organism evidence="1 2">
    <name type="scientific">Rotaria socialis</name>
    <dbReference type="NCBI Taxonomy" id="392032"/>
    <lineage>
        <taxon>Eukaryota</taxon>
        <taxon>Metazoa</taxon>
        <taxon>Spiralia</taxon>
        <taxon>Gnathifera</taxon>
        <taxon>Rotifera</taxon>
        <taxon>Eurotatoria</taxon>
        <taxon>Bdelloidea</taxon>
        <taxon>Philodinida</taxon>
        <taxon>Philodinidae</taxon>
        <taxon>Rotaria</taxon>
    </lineage>
</organism>